<sequence>MSIKKSNRFGWGPDCIISKTRLEFLRSQVTGNKIIDIGCGPGHLINYLSRFSFQVTGIDRHTYGNKNIIKAQASKLPFPGNSFNTAFLNNVLEHNQNDSKILAEALRVSPRVIITVPQKCPDTLKSRGVVYQHYQDRSHLRTYTTTTLRLLVNKSGGKITKLIPIEPLPNRELFSELITGSIFWRKLLARIIFILFPPQPYYLELVAVVTRH</sequence>
<dbReference type="InterPro" id="IPR029063">
    <property type="entry name" value="SAM-dependent_MTases_sf"/>
</dbReference>
<evidence type="ECO:0008006" key="3">
    <source>
        <dbReference type="Google" id="ProtNLM"/>
    </source>
</evidence>
<name>A0A2M7TV06_9BACT</name>
<dbReference type="CDD" id="cd02440">
    <property type="entry name" value="AdoMet_MTases"/>
    <property type="match status" value="1"/>
</dbReference>
<dbReference type="Pfam" id="PF13489">
    <property type="entry name" value="Methyltransf_23"/>
    <property type="match status" value="1"/>
</dbReference>
<dbReference type="Proteomes" id="UP000229336">
    <property type="component" value="Unassembled WGS sequence"/>
</dbReference>
<dbReference type="AlphaFoldDB" id="A0A2M7TV06"/>
<evidence type="ECO:0000313" key="2">
    <source>
        <dbReference type="Proteomes" id="UP000229336"/>
    </source>
</evidence>
<gene>
    <name evidence="1" type="ORF">COY20_00155</name>
</gene>
<comment type="caution">
    <text evidence="1">The sequence shown here is derived from an EMBL/GenBank/DDBJ whole genome shotgun (WGS) entry which is preliminary data.</text>
</comment>
<organism evidence="1 2">
    <name type="scientific">Candidatus Shapirobacteria bacterium CG_4_10_14_0_2_um_filter_40_12</name>
    <dbReference type="NCBI Taxonomy" id="1974871"/>
    <lineage>
        <taxon>Bacteria</taxon>
        <taxon>Candidatus Shapironibacteriota</taxon>
    </lineage>
</organism>
<protein>
    <recommendedName>
        <fullName evidence="3">Methyltransferase type 11 domain-containing protein</fullName>
    </recommendedName>
</protein>
<dbReference type="SUPFAM" id="SSF53335">
    <property type="entry name" value="S-adenosyl-L-methionine-dependent methyltransferases"/>
    <property type="match status" value="1"/>
</dbReference>
<dbReference type="Gene3D" id="3.40.50.150">
    <property type="entry name" value="Vaccinia Virus protein VP39"/>
    <property type="match status" value="1"/>
</dbReference>
<proteinExistence type="predicted"/>
<evidence type="ECO:0000313" key="1">
    <source>
        <dbReference type="EMBL" id="PIZ61432.1"/>
    </source>
</evidence>
<dbReference type="EMBL" id="PFNX01000006">
    <property type="protein sequence ID" value="PIZ61432.1"/>
    <property type="molecule type" value="Genomic_DNA"/>
</dbReference>
<accession>A0A2M7TV06</accession>
<reference evidence="2" key="1">
    <citation type="submission" date="2017-09" db="EMBL/GenBank/DDBJ databases">
        <title>Depth-based differentiation of microbial function through sediment-hosted aquifers and enrichment of novel symbionts in the deep terrestrial subsurface.</title>
        <authorList>
            <person name="Probst A.J."/>
            <person name="Ladd B."/>
            <person name="Jarett J.K."/>
            <person name="Geller-Mcgrath D.E."/>
            <person name="Sieber C.M.K."/>
            <person name="Emerson J.B."/>
            <person name="Anantharaman K."/>
            <person name="Thomas B.C."/>
            <person name="Malmstrom R."/>
            <person name="Stieglmeier M."/>
            <person name="Klingl A."/>
            <person name="Woyke T."/>
            <person name="Ryan C.M."/>
            <person name="Banfield J.F."/>
        </authorList>
    </citation>
    <scope>NUCLEOTIDE SEQUENCE [LARGE SCALE GENOMIC DNA]</scope>
</reference>